<dbReference type="GO" id="GO:0003779">
    <property type="term" value="F:actin binding"/>
    <property type="evidence" value="ECO:0007669"/>
    <property type="project" value="InterPro"/>
</dbReference>
<dbReference type="GO" id="GO:0030017">
    <property type="term" value="C:sarcomere"/>
    <property type="evidence" value="ECO:0007669"/>
    <property type="project" value="TreeGrafter"/>
</dbReference>
<organism evidence="3 4">
    <name type="scientific">Macrostomum lignano</name>
    <dbReference type="NCBI Taxonomy" id="282301"/>
    <lineage>
        <taxon>Eukaryota</taxon>
        <taxon>Metazoa</taxon>
        <taxon>Spiralia</taxon>
        <taxon>Lophotrochozoa</taxon>
        <taxon>Platyhelminthes</taxon>
        <taxon>Rhabditophora</taxon>
        <taxon>Macrostomorpha</taxon>
        <taxon>Macrostomida</taxon>
        <taxon>Macrostomidae</taxon>
        <taxon>Macrostomum</taxon>
    </lineage>
</organism>
<evidence type="ECO:0000313" key="3">
    <source>
        <dbReference type="EMBL" id="PAA63827.1"/>
    </source>
</evidence>
<dbReference type="InterPro" id="IPR038095">
    <property type="entry name" value="Costars_sf"/>
</dbReference>
<evidence type="ECO:0000256" key="1">
    <source>
        <dbReference type="SAM" id="MobiDB-lite"/>
    </source>
</evidence>
<reference evidence="3 4" key="1">
    <citation type="submission" date="2017-06" db="EMBL/GenBank/DDBJ databases">
        <title>A platform for efficient transgenesis in Macrostomum lignano, a flatworm model organism for stem cell research.</title>
        <authorList>
            <person name="Berezikov E."/>
        </authorList>
    </citation>
    <scope>NUCLEOTIDE SEQUENCE [LARGE SCALE GENOMIC DNA]</scope>
    <source>
        <strain evidence="3">DV1</strain>
        <tissue evidence="3">Whole organism</tissue>
    </source>
</reference>
<feature type="region of interest" description="Disordered" evidence="1">
    <location>
        <begin position="48"/>
        <end position="73"/>
    </location>
</feature>
<feature type="compositionally biased region" description="Basic and acidic residues" evidence="1">
    <location>
        <begin position="56"/>
        <end position="73"/>
    </location>
</feature>
<comment type="caution">
    <text evidence="3">The sequence shown here is derived from an EMBL/GenBank/DDBJ whole genome shotgun (WGS) entry which is preliminary data.</text>
</comment>
<dbReference type="PANTHER" id="PTHR22739:SF7">
    <property type="entry name" value="EG:152A3.3 PROTEIN-RELATED"/>
    <property type="match status" value="1"/>
</dbReference>
<evidence type="ECO:0000259" key="2">
    <source>
        <dbReference type="SMART" id="SM01283"/>
    </source>
</evidence>
<dbReference type="Proteomes" id="UP000215902">
    <property type="component" value="Unassembled WGS sequence"/>
</dbReference>
<feature type="non-terminal residue" evidence="3">
    <location>
        <position position="1"/>
    </location>
</feature>
<dbReference type="SMART" id="SM01283">
    <property type="entry name" value="Costars"/>
    <property type="match status" value="1"/>
</dbReference>
<feature type="domain" description="Costars" evidence="2">
    <location>
        <begin position="80"/>
        <end position="160"/>
    </location>
</feature>
<name>A0A267ESH7_9PLAT</name>
<evidence type="ECO:0000313" key="4">
    <source>
        <dbReference type="Proteomes" id="UP000215902"/>
    </source>
</evidence>
<protein>
    <recommendedName>
        <fullName evidence="2">Costars domain-containing protein</fullName>
    </recommendedName>
</protein>
<dbReference type="OrthoDB" id="9871914at2759"/>
<dbReference type="Pfam" id="PF14705">
    <property type="entry name" value="Costars"/>
    <property type="match status" value="1"/>
</dbReference>
<dbReference type="InterPro" id="IPR027817">
    <property type="entry name" value="Costars_dom"/>
</dbReference>
<dbReference type="InterPro" id="IPR026111">
    <property type="entry name" value="Abra"/>
</dbReference>
<dbReference type="STRING" id="282301.A0A267ESH7"/>
<dbReference type="PANTHER" id="PTHR22739">
    <property type="entry name" value="STRIATED MUSCLE ACTIVATOR OF RHO-DEPENDENT SIGNALING-RELATED"/>
    <property type="match status" value="1"/>
</dbReference>
<dbReference type="Gene3D" id="1.10.10.1540">
    <property type="entry name" value="Costar domain"/>
    <property type="match status" value="1"/>
</dbReference>
<dbReference type="EMBL" id="NIVC01001811">
    <property type="protein sequence ID" value="PAA63827.1"/>
    <property type="molecule type" value="Genomic_DNA"/>
</dbReference>
<sequence length="184" mass="19970">ADPSTGEESVPDSSPAIADRVSVWNGRCHAAFAEQARNPFSSRFAAIESSSSAAGRRRDPGYGKPPEGSRTEARGFAAHDRISAEITELCELIKQIGRRVVLSDGTQTWQTTFGELFSVYERISNKVVGVLLRARKHGLVDFPGEMLFQGRDAAVVVTLLKDPSDDGGVEGQLVLRPCDMHRAD</sequence>
<keyword evidence="4" id="KW-1185">Reference proteome</keyword>
<accession>A0A267ESH7</accession>
<dbReference type="AlphaFoldDB" id="A0A267ESH7"/>
<proteinExistence type="predicted"/>
<dbReference type="GO" id="GO:0045944">
    <property type="term" value="P:positive regulation of transcription by RNA polymerase II"/>
    <property type="evidence" value="ECO:0007669"/>
    <property type="project" value="TreeGrafter"/>
</dbReference>
<dbReference type="GO" id="GO:0035025">
    <property type="term" value="P:positive regulation of Rho protein signal transduction"/>
    <property type="evidence" value="ECO:0007669"/>
    <property type="project" value="InterPro"/>
</dbReference>
<gene>
    <name evidence="3" type="ORF">BOX15_Mlig000290g2</name>
</gene>